<reference evidence="1" key="1">
    <citation type="submission" date="2021-02" db="EMBL/GenBank/DDBJ databases">
        <authorList>
            <consortium name="DOE Joint Genome Institute"/>
            <person name="Ahrendt S."/>
            <person name="Looney B.P."/>
            <person name="Miyauchi S."/>
            <person name="Morin E."/>
            <person name="Drula E."/>
            <person name="Courty P.E."/>
            <person name="Chicoki N."/>
            <person name="Fauchery L."/>
            <person name="Kohler A."/>
            <person name="Kuo A."/>
            <person name="Labutti K."/>
            <person name="Pangilinan J."/>
            <person name="Lipzen A."/>
            <person name="Riley R."/>
            <person name="Andreopoulos W."/>
            <person name="He G."/>
            <person name="Johnson J."/>
            <person name="Barry K.W."/>
            <person name="Grigoriev I.V."/>
            <person name="Nagy L."/>
            <person name="Hibbett D."/>
            <person name="Henrissat B."/>
            <person name="Matheny P.B."/>
            <person name="Labbe J."/>
            <person name="Martin F."/>
        </authorList>
    </citation>
    <scope>NUCLEOTIDE SEQUENCE</scope>
    <source>
        <strain evidence="1">EC-137</strain>
    </source>
</reference>
<dbReference type="EMBL" id="MU273499">
    <property type="protein sequence ID" value="KAI0034490.1"/>
    <property type="molecule type" value="Genomic_DNA"/>
</dbReference>
<sequence>MFQEDCCLQCGRPCLDGRVYCSSSCEDLDAAPSEPALSPSHSTASSAFNSPYLLPSTSSHSLAFIPPLALDSHRAHHPHPHPKAPSATPMWYDSDEDPSLEDGTIRVAPHSAGVRTHLIYARRPSATNNRSTIPLLTPAHTPTHRRASSRSTTTTSTTTDASGSLPSSPADEPPAPPPPHLSSAARKRANRASLPAHFSLLASPTLRATRPPLVIAPHAPVPAGRPSPSTPKLACPHVDTACALAGASPSSAPLASVLDEARGRRRLPGSGSRARADSRSRRRSPSASVCRRRGADEDREVRGRRRPAAGEWQGPTDHGFGCGRSGLRAREVERSRAR</sequence>
<organism evidence="1 2">
    <name type="scientific">Vararia minispora EC-137</name>
    <dbReference type="NCBI Taxonomy" id="1314806"/>
    <lineage>
        <taxon>Eukaryota</taxon>
        <taxon>Fungi</taxon>
        <taxon>Dikarya</taxon>
        <taxon>Basidiomycota</taxon>
        <taxon>Agaricomycotina</taxon>
        <taxon>Agaricomycetes</taxon>
        <taxon>Russulales</taxon>
        <taxon>Lachnocladiaceae</taxon>
        <taxon>Vararia</taxon>
    </lineage>
</organism>
<dbReference type="Proteomes" id="UP000814128">
    <property type="component" value="Unassembled WGS sequence"/>
</dbReference>
<name>A0ACB8QS99_9AGAM</name>
<evidence type="ECO:0000313" key="1">
    <source>
        <dbReference type="EMBL" id="KAI0034490.1"/>
    </source>
</evidence>
<protein>
    <submittedName>
        <fullName evidence="1">Uncharacterized protein</fullName>
    </submittedName>
</protein>
<gene>
    <name evidence="1" type="ORF">K488DRAFT_69072</name>
</gene>
<accession>A0ACB8QS99</accession>
<evidence type="ECO:0000313" key="2">
    <source>
        <dbReference type="Proteomes" id="UP000814128"/>
    </source>
</evidence>
<proteinExistence type="predicted"/>
<keyword evidence="2" id="KW-1185">Reference proteome</keyword>
<comment type="caution">
    <text evidence="1">The sequence shown here is derived from an EMBL/GenBank/DDBJ whole genome shotgun (WGS) entry which is preliminary data.</text>
</comment>
<reference evidence="1" key="2">
    <citation type="journal article" date="2022" name="New Phytol.">
        <title>Evolutionary transition to the ectomycorrhizal habit in the genomes of a hyperdiverse lineage of mushroom-forming fungi.</title>
        <authorList>
            <person name="Looney B."/>
            <person name="Miyauchi S."/>
            <person name="Morin E."/>
            <person name="Drula E."/>
            <person name="Courty P.E."/>
            <person name="Kohler A."/>
            <person name="Kuo A."/>
            <person name="LaButti K."/>
            <person name="Pangilinan J."/>
            <person name="Lipzen A."/>
            <person name="Riley R."/>
            <person name="Andreopoulos W."/>
            <person name="He G."/>
            <person name="Johnson J."/>
            <person name="Nolan M."/>
            <person name="Tritt A."/>
            <person name="Barry K.W."/>
            <person name="Grigoriev I.V."/>
            <person name="Nagy L.G."/>
            <person name="Hibbett D."/>
            <person name="Henrissat B."/>
            <person name="Matheny P.B."/>
            <person name="Labbe J."/>
            <person name="Martin F.M."/>
        </authorList>
    </citation>
    <scope>NUCLEOTIDE SEQUENCE</scope>
    <source>
        <strain evidence="1">EC-137</strain>
    </source>
</reference>